<evidence type="ECO:0000313" key="9">
    <source>
        <dbReference type="EMBL" id="SHL50605.1"/>
    </source>
</evidence>
<keyword evidence="3 7" id="KW-0812">Transmembrane</keyword>
<dbReference type="Proteomes" id="UP000184420">
    <property type="component" value="Unassembled WGS sequence"/>
</dbReference>
<keyword evidence="10" id="KW-1185">Reference proteome</keyword>
<dbReference type="GO" id="GO:0016020">
    <property type="term" value="C:membrane"/>
    <property type="evidence" value="ECO:0007669"/>
    <property type="project" value="UniProtKB-SubCell"/>
</dbReference>
<dbReference type="AlphaFoldDB" id="A0A1M7B6G3"/>
<feature type="transmembrane region" description="Helical" evidence="7">
    <location>
        <begin position="73"/>
        <end position="98"/>
    </location>
</feature>
<comment type="similarity">
    <text evidence="2">Belongs to the peptidase S54 family.</text>
</comment>
<proteinExistence type="inferred from homology"/>
<feature type="transmembrane region" description="Helical" evidence="7">
    <location>
        <begin position="110"/>
        <end position="129"/>
    </location>
</feature>
<dbReference type="Pfam" id="PF01694">
    <property type="entry name" value="Rhomboid"/>
    <property type="match status" value="1"/>
</dbReference>
<dbReference type="InterPro" id="IPR022764">
    <property type="entry name" value="Peptidase_S54_rhomboid_dom"/>
</dbReference>
<dbReference type="PANTHER" id="PTHR43731">
    <property type="entry name" value="RHOMBOID PROTEASE"/>
    <property type="match status" value="1"/>
</dbReference>
<feature type="transmembrane region" description="Helical" evidence="7">
    <location>
        <begin position="6"/>
        <end position="23"/>
    </location>
</feature>
<dbReference type="InterPro" id="IPR050925">
    <property type="entry name" value="Rhomboid_protease_S54"/>
</dbReference>
<dbReference type="SUPFAM" id="SSF144091">
    <property type="entry name" value="Rhomboid-like"/>
    <property type="match status" value="1"/>
</dbReference>
<evidence type="ECO:0000259" key="8">
    <source>
        <dbReference type="Pfam" id="PF01694"/>
    </source>
</evidence>
<evidence type="ECO:0000256" key="6">
    <source>
        <dbReference type="ARBA" id="ARBA00023136"/>
    </source>
</evidence>
<dbReference type="STRING" id="1419482.SAMN05444266_103548"/>
<feature type="transmembrane region" description="Helical" evidence="7">
    <location>
        <begin position="135"/>
        <end position="155"/>
    </location>
</feature>
<evidence type="ECO:0000256" key="2">
    <source>
        <dbReference type="ARBA" id="ARBA00009045"/>
    </source>
</evidence>
<evidence type="ECO:0000256" key="3">
    <source>
        <dbReference type="ARBA" id="ARBA00022692"/>
    </source>
</evidence>
<accession>A0A1M7B6G3</accession>
<keyword evidence="5 7" id="KW-1133">Transmembrane helix</keyword>
<organism evidence="9 10">
    <name type="scientific">Chitinophaga jiangningensis</name>
    <dbReference type="NCBI Taxonomy" id="1419482"/>
    <lineage>
        <taxon>Bacteria</taxon>
        <taxon>Pseudomonadati</taxon>
        <taxon>Bacteroidota</taxon>
        <taxon>Chitinophagia</taxon>
        <taxon>Chitinophagales</taxon>
        <taxon>Chitinophagaceae</taxon>
        <taxon>Chitinophaga</taxon>
    </lineage>
</organism>
<evidence type="ECO:0000256" key="7">
    <source>
        <dbReference type="SAM" id="Phobius"/>
    </source>
</evidence>
<comment type="subcellular location">
    <subcellularLocation>
        <location evidence="1">Membrane</location>
        <topology evidence="1">Multi-pass membrane protein</topology>
    </subcellularLocation>
</comment>
<evidence type="ECO:0000256" key="1">
    <source>
        <dbReference type="ARBA" id="ARBA00004141"/>
    </source>
</evidence>
<dbReference type="PANTHER" id="PTHR43731:SF14">
    <property type="entry name" value="PRESENILIN-ASSOCIATED RHOMBOID-LIKE PROTEIN, MITOCHONDRIAL"/>
    <property type="match status" value="1"/>
</dbReference>
<dbReference type="Gene3D" id="1.20.1540.10">
    <property type="entry name" value="Rhomboid-like"/>
    <property type="match status" value="1"/>
</dbReference>
<reference evidence="9 10" key="1">
    <citation type="submission" date="2016-11" db="EMBL/GenBank/DDBJ databases">
        <authorList>
            <person name="Jaros S."/>
            <person name="Januszkiewicz K."/>
            <person name="Wedrychowicz H."/>
        </authorList>
    </citation>
    <scope>NUCLEOTIDE SEQUENCE [LARGE SCALE GENOMIC DNA]</scope>
    <source>
        <strain evidence="9 10">DSM 27406</strain>
    </source>
</reference>
<evidence type="ECO:0000256" key="4">
    <source>
        <dbReference type="ARBA" id="ARBA00022801"/>
    </source>
</evidence>
<protein>
    <submittedName>
        <fullName evidence="9">Rhomboid family protein</fullName>
    </submittedName>
</protein>
<feature type="transmembrane region" description="Helical" evidence="7">
    <location>
        <begin position="44"/>
        <end position="67"/>
    </location>
</feature>
<dbReference type="InterPro" id="IPR035952">
    <property type="entry name" value="Rhomboid-like_sf"/>
</dbReference>
<dbReference type="RefSeq" id="WP_073080505.1">
    <property type="nucleotide sequence ID" value="NZ_FRBL01000003.1"/>
</dbReference>
<dbReference type="EMBL" id="FRBL01000003">
    <property type="protein sequence ID" value="SHL50605.1"/>
    <property type="molecule type" value="Genomic_DNA"/>
</dbReference>
<feature type="domain" description="Peptidase S54 rhomboid" evidence="8">
    <location>
        <begin position="39"/>
        <end position="186"/>
    </location>
</feature>
<dbReference type="GO" id="GO:0004252">
    <property type="term" value="F:serine-type endopeptidase activity"/>
    <property type="evidence" value="ECO:0007669"/>
    <property type="project" value="InterPro"/>
</dbReference>
<dbReference type="OrthoDB" id="9807874at2"/>
<feature type="transmembrane region" description="Helical" evidence="7">
    <location>
        <begin position="167"/>
        <end position="186"/>
    </location>
</feature>
<keyword evidence="4" id="KW-0378">Hydrolase</keyword>
<evidence type="ECO:0000313" key="10">
    <source>
        <dbReference type="Proteomes" id="UP000184420"/>
    </source>
</evidence>
<gene>
    <name evidence="9" type="ORF">SAMN05444266_103548</name>
</gene>
<name>A0A1M7B6G3_9BACT</name>
<evidence type="ECO:0000256" key="5">
    <source>
        <dbReference type="ARBA" id="ARBA00022989"/>
    </source>
</evidence>
<sequence>MSTTLIIIIITCVVSITAFSNGSQWDKLSMQPYMVKHHHQWYRFITGGFLHGDYMHLFFNMLTLYFFGRYAEMLFFAITGSKVTYVVYYILAIIAGNIPGFFKHQNDSHYVAIGASGAVSAVLFTTILLYPWEKIYLYFAIGIPAVIYALLFLAYSSYMSKRGMDNIGHDAHIWGAIFGFVAPIALRPELAQNFLDALLKR</sequence>
<keyword evidence="6 7" id="KW-0472">Membrane</keyword>